<evidence type="ECO:0000256" key="2">
    <source>
        <dbReference type="SAM" id="MobiDB-lite"/>
    </source>
</evidence>
<feature type="non-terminal residue" evidence="4">
    <location>
        <position position="1"/>
    </location>
</feature>
<dbReference type="Pfam" id="PF00856">
    <property type="entry name" value="SET"/>
    <property type="match status" value="1"/>
</dbReference>
<dbReference type="GO" id="GO:0006325">
    <property type="term" value="P:chromatin organization"/>
    <property type="evidence" value="ECO:0007669"/>
    <property type="project" value="UniProtKB-KW"/>
</dbReference>
<proteinExistence type="predicted"/>
<dbReference type="SMART" id="SM00317">
    <property type="entry name" value="SET"/>
    <property type="match status" value="1"/>
</dbReference>
<dbReference type="EMBL" id="BTRK01000006">
    <property type="protein sequence ID" value="GMR57628.1"/>
    <property type="molecule type" value="Genomic_DNA"/>
</dbReference>
<feature type="domain" description="SET" evidence="3">
    <location>
        <begin position="57"/>
        <end position="183"/>
    </location>
</feature>
<name>A0AAN5I9G2_9BILA</name>
<dbReference type="PANTHER" id="PTHR46462">
    <property type="entry name" value="UPSET, ISOFORM A"/>
    <property type="match status" value="1"/>
</dbReference>
<dbReference type="GO" id="GO:0034967">
    <property type="term" value="C:Set3 complex"/>
    <property type="evidence" value="ECO:0007669"/>
    <property type="project" value="TreeGrafter"/>
</dbReference>
<evidence type="ECO:0000313" key="4">
    <source>
        <dbReference type="EMBL" id="GMR57628.1"/>
    </source>
</evidence>
<evidence type="ECO:0000256" key="1">
    <source>
        <dbReference type="ARBA" id="ARBA00022853"/>
    </source>
</evidence>
<dbReference type="AlphaFoldDB" id="A0AAN5I9G2"/>
<gene>
    <name evidence="4" type="ORF">PMAYCL1PPCAC_27823</name>
</gene>
<dbReference type="Gene3D" id="2.170.270.10">
    <property type="entry name" value="SET domain"/>
    <property type="match status" value="1"/>
</dbReference>
<protein>
    <recommendedName>
        <fullName evidence="3">SET domain-containing protein</fullName>
    </recommendedName>
</protein>
<accession>A0AAN5I9G2</accession>
<evidence type="ECO:0000313" key="5">
    <source>
        <dbReference type="Proteomes" id="UP001328107"/>
    </source>
</evidence>
<organism evidence="4 5">
    <name type="scientific">Pristionchus mayeri</name>
    <dbReference type="NCBI Taxonomy" id="1317129"/>
    <lineage>
        <taxon>Eukaryota</taxon>
        <taxon>Metazoa</taxon>
        <taxon>Ecdysozoa</taxon>
        <taxon>Nematoda</taxon>
        <taxon>Chromadorea</taxon>
        <taxon>Rhabditida</taxon>
        <taxon>Rhabditina</taxon>
        <taxon>Diplogasteromorpha</taxon>
        <taxon>Diplogasteroidea</taxon>
        <taxon>Neodiplogasteridae</taxon>
        <taxon>Pristionchus</taxon>
    </lineage>
</organism>
<sequence length="207" mass="24242">AVMAPEAFPPSKGSASKKDESLPGFKRITVNMIDFRAKAWLERYRPTDVDENTLKLPSNEKRATLKGNKVVPTINATSGEYIFRMRGCLYIERDFWNNPRLAPGALNDHTFRFKFLGQRFIMDTRRYGNLSGYVRRSDKPNAEIEVLNYQGIHVMIKAKEKIRKNVEVTLVFDEDYTSDFSRHEMMVRYNEKKKYDEADKKKKKEEN</sequence>
<dbReference type="GO" id="GO:0006355">
    <property type="term" value="P:regulation of DNA-templated transcription"/>
    <property type="evidence" value="ECO:0007669"/>
    <property type="project" value="TreeGrafter"/>
</dbReference>
<feature type="non-terminal residue" evidence="4">
    <location>
        <position position="207"/>
    </location>
</feature>
<dbReference type="InterPro" id="IPR001214">
    <property type="entry name" value="SET_dom"/>
</dbReference>
<dbReference type="InterPro" id="IPR046341">
    <property type="entry name" value="SET_dom_sf"/>
</dbReference>
<keyword evidence="1" id="KW-0156">Chromatin regulator</keyword>
<comment type="caution">
    <text evidence="4">The sequence shown here is derived from an EMBL/GenBank/DDBJ whole genome shotgun (WGS) entry which is preliminary data.</text>
</comment>
<keyword evidence="5" id="KW-1185">Reference proteome</keyword>
<dbReference type="PANTHER" id="PTHR46462:SF3">
    <property type="entry name" value="UPSET, ISOFORM A"/>
    <property type="match status" value="1"/>
</dbReference>
<dbReference type="SUPFAM" id="SSF82199">
    <property type="entry name" value="SET domain"/>
    <property type="match status" value="1"/>
</dbReference>
<dbReference type="GO" id="GO:0070210">
    <property type="term" value="C:Rpd3L-Expanded complex"/>
    <property type="evidence" value="ECO:0007669"/>
    <property type="project" value="TreeGrafter"/>
</dbReference>
<evidence type="ECO:0000259" key="3">
    <source>
        <dbReference type="SMART" id="SM00317"/>
    </source>
</evidence>
<reference evidence="5" key="1">
    <citation type="submission" date="2022-10" db="EMBL/GenBank/DDBJ databases">
        <title>Genome assembly of Pristionchus species.</title>
        <authorList>
            <person name="Yoshida K."/>
            <person name="Sommer R.J."/>
        </authorList>
    </citation>
    <scope>NUCLEOTIDE SEQUENCE [LARGE SCALE GENOMIC DNA]</scope>
    <source>
        <strain evidence="5">RS5460</strain>
    </source>
</reference>
<feature type="region of interest" description="Disordered" evidence="2">
    <location>
        <begin position="1"/>
        <end position="20"/>
    </location>
</feature>
<dbReference type="Proteomes" id="UP001328107">
    <property type="component" value="Unassembled WGS sequence"/>
</dbReference>